<dbReference type="GO" id="GO:0009396">
    <property type="term" value="P:folic acid-containing compound biosynthetic process"/>
    <property type="evidence" value="ECO:0007669"/>
    <property type="project" value="TreeGrafter"/>
</dbReference>
<sequence length="190" mass="21891">MIDDEVIEVNKKEIRKKVLEVLKQKDKYQEEVQLMQTLFDLPEWQNADSIGVTLSMPHEVSTEEIIKFALVQGKKVYVPNCHYQNKTMDFVRFTSPNDLYEDEKGILAVRNPEEINNQMDLLLVPGLGFNTEGYRVGYGGGYYDRFLSSFEGATVSLILEEQLMEIPVADFDQPVHKIITDKRVIDGVRQ</sequence>
<keyword evidence="6" id="KW-0436">Ligase</keyword>
<dbReference type="Gene3D" id="3.40.50.10420">
    <property type="entry name" value="NagB/RpiA/CoA transferase-like"/>
    <property type="match status" value="1"/>
</dbReference>
<dbReference type="InterPro" id="IPR037171">
    <property type="entry name" value="NagB/RpiA_transferase-like"/>
</dbReference>
<accession>A0A9Q8CPP0</accession>
<keyword evidence="2 4" id="KW-0547">Nucleotide-binding</keyword>
<gene>
    <name evidence="6" type="ORF">ERX40_04045</name>
</gene>
<dbReference type="GO" id="GO:0030272">
    <property type="term" value="F:5-formyltetrahydrofolate cyclo-ligase activity"/>
    <property type="evidence" value="ECO:0007669"/>
    <property type="project" value="UniProtKB-EC"/>
</dbReference>
<dbReference type="SUPFAM" id="SSF100950">
    <property type="entry name" value="NagB/RpiA/CoA transferase-like"/>
    <property type="match status" value="1"/>
</dbReference>
<dbReference type="Pfam" id="PF01812">
    <property type="entry name" value="5-FTHF_cyc-lig"/>
    <property type="match status" value="1"/>
</dbReference>
<evidence type="ECO:0000256" key="4">
    <source>
        <dbReference type="PIRSR" id="PIRSR006806-1"/>
    </source>
</evidence>
<dbReference type="EMBL" id="SCWD01000001">
    <property type="protein sequence ID" value="TDM04350.1"/>
    <property type="molecule type" value="Genomic_DNA"/>
</dbReference>
<dbReference type="GO" id="GO:0005524">
    <property type="term" value="F:ATP binding"/>
    <property type="evidence" value="ECO:0007669"/>
    <property type="project" value="UniProtKB-KW"/>
</dbReference>
<keyword evidence="5" id="KW-0479">Metal-binding</keyword>
<organism evidence="6 7">
    <name type="scientific">Macrococcus carouselicus</name>
    <dbReference type="NCBI Taxonomy" id="69969"/>
    <lineage>
        <taxon>Bacteria</taxon>
        <taxon>Bacillati</taxon>
        <taxon>Bacillota</taxon>
        <taxon>Bacilli</taxon>
        <taxon>Bacillales</taxon>
        <taxon>Staphylococcaceae</taxon>
        <taxon>Macrococcus</taxon>
    </lineage>
</organism>
<feature type="binding site" evidence="4">
    <location>
        <begin position="135"/>
        <end position="143"/>
    </location>
    <ligand>
        <name>ATP</name>
        <dbReference type="ChEBI" id="CHEBI:30616"/>
    </ligand>
</feature>
<protein>
    <recommendedName>
        <fullName evidence="5">5-formyltetrahydrofolate cyclo-ligase</fullName>
        <ecNumber evidence="5">6.3.3.2</ecNumber>
    </recommendedName>
</protein>
<keyword evidence="3 4" id="KW-0067">ATP-binding</keyword>
<dbReference type="NCBIfam" id="TIGR02727">
    <property type="entry name" value="MTHFS_bact"/>
    <property type="match status" value="1"/>
</dbReference>
<feature type="binding site" evidence="4">
    <location>
        <position position="54"/>
    </location>
    <ligand>
        <name>substrate</name>
    </ligand>
</feature>
<evidence type="ECO:0000313" key="7">
    <source>
        <dbReference type="Proteomes" id="UP000295280"/>
    </source>
</evidence>
<comment type="similarity">
    <text evidence="1 5">Belongs to the 5-formyltetrahydrofolate cyclo-ligase family.</text>
</comment>
<dbReference type="Proteomes" id="UP000295280">
    <property type="component" value="Unassembled WGS sequence"/>
</dbReference>
<feature type="binding site" evidence="4">
    <location>
        <begin position="11"/>
        <end position="15"/>
    </location>
    <ligand>
        <name>ATP</name>
        <dbReference type="ChEBI" id="CHEBI:30616"/>
    </ligand>
</feature>
<dbReference type="OrthoDB" id="9801938at2"/>
<dbReference type="EC" id="6.3.3.2" evidence="5"/>
<comment type="caution">
    <text evidence="6">The sequence shown here is derived from an EMBL/GenBank/DDBJ whole genome shotgun (WGS) entry which is preliminary data.</text>
</comment>
<name>A0A9Q8CPP0_9STAP</name>
<dbReference type="PANTHER" id="PTHR23407">
    <property type="entry name" value="ATPASE INHIBITOR/5-FORMYLTETRAHYDROFOLATE CYCLO-LIGASE"/>
    <property type="match status" value="1"/>
</dbReference>
<evidence type="ECO:0000256" key="5">
    <source>
        <dbReference type="RuleBase" id="RU361279"/>
    </source>
</evidence>
<comment type="catalytic activity">
    <reaction evidence="5">
        <text>(6S)-5-formyl-5,6,7,8-tetrahydrofolate + ATP = (6R)-5,10-methenyltetrahydrofolate + ADP + phosphate</text>
        <dbReference type="Rhea" id="RHEA:10488"/>
        <dbReference type="ChEBI" id="CHEBI:30616"/>
        <dbReference type="ChEBI" id="CHEBI:43474"/>
        <dbReference type="ChEBI" id="CHEBI:57455"/>
        <dbReference type="ChEBI" id="CHEBI:57457"/>
        <dbReference type="ChEBI" id="CHEBI:456216"/>
        <dbReference type="EC" id="6.3.3.2"/>
    </reaction>
</comment>
<dbReference type="PIRSF" id="PIRSF006806">
    <property type="entry name" value="FTHF_cligase"/>
    <property type="match status" value="1"/>
</dbReference>
<keyword evidence="5" id="KW-0460">Magnesium</keyword>
<evidence type="ECO:0000256" key="2">
    <source>
        <dbReference type="ARBA" id="ARBA00022741"/>
    </source>
</evidence>
<dbReference type="InterPro" id="IPR024185">
    <property type="entry name" value="FTHF_cligase-like_sf"/>
</dbReference>
<reference evidence="6 7" key="1">
    <citation type="submission" date="2019-01" db="EMBL/GenBank/DDBJ databases">
        <title>Draft genome sequences of the type strains of six Macrococcus species.</title>
        <authorList>
            <person name="Mazhar S."/>
            <person name="Altermann E."/>
            <person name="Hill C."/>
            <person name="Mcauliffe O."/>
        </authorList>
    </citation>
    <scope>NUCLEOTIDE SEQUENCE [LARGE SCALE GENOMIC DNA]</scope>
    <source>
        <strain evidence="6 7">ATCC 51828</strain>
    </source>
</reference>
<dbReference type="InterPro" id="IPR002698">
    <property type="entry name" value="FTHF_cligase"/>
</dbReference>
<keyword evidence="7" id="KW-1185">Reference proteome</keyword>
<comment type="cofactor">
    <cofactor evidence="5">
        <name>Mg(2+)</name>
        <dbReference type="ChEBI" id="CHEBI:18420"/>
    </cofactor>
</comment>
<proteinExistence type="inferred from homology"/>
<feature type="binding site" evidence="4">
    <location>
        <position position="59"/>
    </location>
    <ligand>
        <name>substrate</name>
    </ligand>
</feature>
<evidence type="ECO:0000256" key="3">
    <source>
        <dbReference type="ARBA" id="ARBA00022840"/>
    </source>
</evidence>
<dbReference type="GO" id="GO:0046872">
    <property type="term" value="F:metal ion binding"/>
    <property type="evidence" value="ECO:0007669"/>
    <property type="project" value="UniProtKB-KW"/>
</dbReference>
<evidence type="ECO:0000313" key="6">
    <source>
        <dbReference type="EMBL" id="TDM04350.1"/>
    </source>
</evidence>
<dbReference type="GO" id="GO:0035999">
    <property type="term" value="P:tetrahydrofolate interconversion"/>
    <property type="evidence" value="ECO:0007669"/>
    <property type="project" value="TreeGrafter"/>
</dbReference>
<dbReference type="PANTHER" id="PTHR23407:SF1">
    <property type="entry name" value="5-FORMYLTETRAHYDROFOLATE CYCLO-LIGASE"/>
    <property type="match status" value="1"/>
</dbReference>
<dbReference type="AlphaFoldDB" id="A0A9Q8CPP0"/>
<evidence type="ECO:0000256" key="1">
    <source>
        <dbReference type="ARBA" id="ARBA00010638"/>
    </source>
</evidence>